<feature type="domain" description="Glycosyl transferase family 1" evidence="2">
    <location>
        <begin position="223"/>
        <end position="358"/>
    </location>
</feature>
<dbReference type="RefSeq" id="WP_122118998.1">
    <property type="nucleotide sequence ID" value="NZ_JAQCWB010000031.1"/>
</dbReference>
<evidence type="ECO:0000259" key="3">
    <source>
        <dbReference type="Pfam" id="PF13439"/>
    </source>
</evidence>
<dbReference type="GO" id="GO:0016757">
    <property type="term" value="F:glycosyltransferase activity"/>
    <property type="evidence" value="ECO:0007669"/>
    <property type="project" value="InterPro"/>
</dbReference>
<organism evidence="4 5">
    <name type="scientific">Bacteroides caccae</name>
    <dbReference type="NCBI Taxonomy" id="47678"/>
    <lineage>
        <taxon>Bacteria</taxon>
        <taxon>Pseudomonadati</taxon>
        <taxon>Bacteroidota</taxon>
        <taxon>Bacteroidia</taxon>
        <taxon>Bacteroidales</taxon>
        <taxon>Bacteroidaceae</taxon>
        <taxon>Bacteroides</taxon>
    </lineage>
</organism>
<name>A0A412FEL4_9BACE</name>
<dbReference type="PANTHER" id="PTHR46401">
    <property type="entry name" value="GLYCOSYLTRANSFERASE WBBK-RELATED"/>
    <property type="match status" value="1"/>
</dbReference>
<protein>
    <submittedName>
        <fullName evidence="4">Glycosyltransferase</fullName>
    </submittedName>
</protein>
<dbReference type="Proteomes" id="UP000284205">
    <property type="component" value="Unassembled WGS sequence"/>
</dbReference>
<dbReference type="InterPro" id="IPR001296">
    <property type="entry name" value="Glyco_trans_1"/>
</dbReference>
<proteinExistence type="predicted"/>
<dbReference type="PANTHER" id="PTHR46401:SF2">
    <property type="entry name" value="GLYCOSYLTRANSFERASE WBBK-RELATED"/>
    <property type="match status" value="1"/>
</dbReference>
<dbReference type="Gene3D" id="3.40.50.2000">
    <property type="entry name" value="Glycogen Phosphorylase B"/>
    <property type="match status" value="2"/>
</dbReference>
<evidence type="ECO:0000313" key="5">
    <source>
        <dbReference type="Proteomes" id="UP000284205"/>
    </source>
</evidence>
<dbReference type="Pfam" id="PF13439">
    <property type="entry name" value="Glyco_transf_4"/>
    <property type="match status" value="1"/>
</dbReference>
<accession>A0A412FEL4</accession>
<evidence type="ECO:0000259" key="2">
    <source>
        <dbReference type="Pfam" id="PF00534"/>
    </source>
</evidence>
<keyword evidence="1 4" id="KW-0808">Transferase</keyword>
<comment type="caution">
    <text evidence="4">The sequence shown here is derived from an EMBL/GenBank/DDBJ whole genome shotgun (WGS) entry which is preliminary data.</text>
</comment>
<sequence>MFTIFQINVVANSGSTGRIVEGISEIAMKCRDAVCYTAYGRWANTSCTHLYRVGNKSSIYYHYVISRIFDKHGLASLRATKCLISKIKEVNPDLIHLHNIHGYYLNYPFLFQFLASANIPVVWTLHDCWAYTGHCVHYTDINCNKWITGCYDCPNLIDYPAAFFDHSRNNYMLKKRAFTSVNNLTIVTVSQWLANEVSRSFLSKYPIKVIHNGVDLDRFYPTKTNIKQKYNIGDKFIILGVATVWDKRKGLSDFLQLAKSLSSNEQIILVGLNKRQIARMPSNIIGLEKMENIHELVELYSGADLFVNFSVEETFGLTTAESMACGTPVLVYNSTACPEIVTEDTGFIIEPHDINKAIYIVNHLKSVGKLCYSYKCYTHIRQFYSKENKYKEYITLYEKLLQ</sequence>
<dbReference type="Pfam" id="PF00534">
    <property type="entry name" value="Glycos_transf_1"/>
    <property type="match status" value="1"/>
</dbReference>
<dbReference type="SUPFAM" id="SSF53756">
    <property type="entry name" value="UDP-Glycosyltransferase/glycogen phosphorylase"/>
    <property type="match status" value="1"/>
</dbReference>
<gene>
    <name evidence="4" type="ORF">DWY26_20340</name>
</gene>
<evidence type="ECO:0000313" key="4">
    <source>
        <dbReference type="EMBL" id="RGR66574.1"/>
    </source>
</evidence>
<dbReference type="EMBL" id="QRUO01000028">
    <property type="protein sequence ID" value="RGR66574.1"/>
    <property type="molecule type" value="Genomic_DNA"/>
</dbReference>
<dbReference type="InterPro" id="IPR028098">
    <property type="entry name" value="Glyco_trans_4-like_N"/>
</dbReference>
<feature type="domain" description="Glycosyltransferase subfamily 4-like N-terminal" evidence="3">
    <location>
        <begin position="61"/>
        <end position="218"/>
    </location>
</feature>
<reference evidence="4 5" key="1">
    <citation type="submission" date="2018-08" db="EMBL/GenBank/DDBJ databases">
        <title>A genome reference for cultivated species of the human gut microbiota.</title>
        <authorList>
            <person name="Zou Y."/>
            <person name="Xue W."/>
            <person name="Luo G."/>
        </authorList>
    </citation>
    <scope>NUCLEOTIDE SEQUENCE [LARGE SCALE GENOMIC DNA]</scope>
    <source>
        <strain evidence="4 5">AF24-29LB</strain>
    </source>
</reference>
<evidence type="ECO:0000256" key="1">
    <source>
        <dbReference type="ARBA" id="ARBA00022679"/>
    </source>
</evidence>
<dbReference type="AlphaFoldDB" id="A0A412FEL4"/>